<accession>A0A3B0SC57</accession>
<dbReference type="PRINTS" id="PR00344">
    <property type="entry name" value="BCTRLSENSOR"/>
</dbReference>
<reference evidence="4" key="1">
    <citation type="submission" date="2018-06" db="EMBL/GenBank/DDBJ databases">
        <authorList>
            <person name="Zhirakovskaya E."/>
        </authorList>
    </citation>
    <scope>NUCLEOTIDE SEQUENCE</scope>
</reference>
<dbReference type="PROSITE" id="PS50109">
    <property type="entry name" value="HIS_KIN"/>
    <property type="match status" value="1"/>
</dbReference>
<feature type="transmembrane region" description="Helical" evidence="2">
    <location>
        <begin position="168"/>
        <end position="192"/>
    </location>
</feature>
<dbReference type="SUPFAM" id="SSF55781">
    <property type="entry name" value="GAF domain-like"/>
    <property type="match status" value="1"/>
</dbReference>
<dbReference type="PANTHER" id="PTHR43547:SF2">
    <property type="entry name" value="HYBRID SIGNAL TRANSDUCTION HISTIDINE KINASE C"/>
    <property type="match status" value="1"/>
</dbReference>
<keyword evidence="4" id="KW-0418">Kinase</keyword>
<dbReference type="InterPro" id="IPR004358">
    <property type="entry name" value="Sig_transdc_His_kin-like_C"/>
</dbReference>
<feature type="transmembrane region" description="Helical" evidence="2">
    <location>
        <begin position="234"/>
        <end position="259"/>
    </location>
</feature>
<feature type="transmembrane region" description="Helical" evidence="2">
    <location>
        <begin position="6"/>
        <end position="26"/>
    </location>
</feature>
<keyword evidence="2" id="KW-1133">Transmembrane helix</keyword>
<name>A0A3B0SC57_9ZZZZ</name>
<dbReference type="EMBL" id="UOEJ01000177">
    <property type="protein sequence ID" value="VAW03821.1"/>
    <property type="molecule type" value="Genomic_DNA"/>
</dbReference>
<dbReference type="NCBIfam" id="TIGR02916">
    <property type="entry name" value="PEP_his_kin"/>
    <property type="match status" value="1"/>
</dbReference>
<dbReference type="GO" id="GO:0000155">
    <property type="term" value="F:phosphorelay sensor kinase activity"/>
    <property type="evidence" value="ECO:0007669"/>
    <property type="project" value="TreeGrafter"/>
</dbReference>
<feature type="transmembrane region" description="Helical" evidence="2">
    <location>
        <begin position="135"/>
        <end position="156"/>
    </location>
</feature>
<dbReference type="InterPro" id="IPR003594">
    <property type="entry name" value="HATPase_dom"/>
</dbReference>
<feature type="transmembrane region" description="Helical" evidence="2">
    <location>
        <begin position="38"/>
        <end position="61"/>
    </location>
</feature>
<dbReference type="SMART" id="SM00387">
    <property type="entry name" value="HATPase_c"/>
    <property type="match status" value="1"/>
</dbReference>
<feature type="transmembrane region" description="Helical" evidence="2">
    <location>
        <begin position="104"/>
        <end position="129"/>
    </location>
</feature>
<organism evidence="4">
    <name type="scientific">hydrothermal vent metagenome</name>
    <dbReference type="NCBI Taxonomy" id="652676"/>
    <lineage>
        <taxon>unclassified sequences</taxon>
        <taxon>metagenomes</taxon>
        <taxon>ecological metagenomes</taxon>
    </lineage>
</organism>
<dbReference type="InterPro" id="IPR005467">
    <property type="entry name" value="His_kinase_dom"/>
</dbReference>
<feature type="domain" description="Histidine kinase" evidence="3">
    <location>
        <begin position="488"/>
        <end position="694"/>
    </location>
</feature>
<evidence type="ECO:0000313" key="4">
    <source>
        <dbReference type="EMBL" id="VAW03821.1"/>
    </source>
</evidence>
<dbReference type="AlphaFoldDB" id="A0A3B0SC57"/>
<sequence>MDKEFSDIGFITFVLSGLAYSALAAYLMISNKFRHESLWLTAAVIISAIWSFATGMSILSTGKIVLFLPFLETLRGVMWVVFFSTLLSRIWVMQGNEKIGKKLFVYLALFLGFVLTLGLLEISFIFGVLDFRLPMQYHIYSALILCIVIFLLVENLHRNSAVEGRWGIKLLLLGVASLYIYDFLLFADVLLFKAIGQTLYEARGMVNFIIVPVLALSVSRNPTWKLNVKVSRKVAFHTVTLIGTGAYLIGMSTAGYFIQYYAGKWGNLLLATFIIAALLGLVVFITSGKSRALIQVLLTKHFFQYRYDYREEWLKFIRTISATGEHYDLRERVIKTLADVMESSGGALWLCERPDVYHLVSKWNFRHNAENELSSGDQFISFLEQQEWVVDLNNDIEDGKIQKHDLKVPQWLLDNRQFWLVLPLNHLDKLVGFVVLLQPRVKNNLNWESTDLLKTIGRQLASYLAEQISEMALAEAREFESFNRKFAFVVHDIKNLTSQLSLMIKNAEKHSENPEFQKDMVLTVQDSVAKMNNLLSRITVVQEPAHEKSDKSLNISNIMADIVKKYQAQGLNITLTQPDGAMEIFADEESIDTIFMHLIENARDACDEKNAKIELALSRESNFAIIKVIDNGHGMEQDFIQNELFRPFRSTKKNGYGIGAYESREMIKRLGGKLDVKSKKDGGTVMKVYLRLADDGNVAAGF</sequence>
<keyword evidence="1" id="KW-0597">Phosphoprotein</keyword>
<dbReference type="InterPro" id="IPR014265">
    <property type="entry name" value="XrtA/PrsK"/>
</dbReference>
<dbReference type="InterPro" id="IPR036890">
    <property type="entry name" value="HATPase_C_sf"/>
</dbReference>
<keyword evidence="2" id="KW-0812">Transmembrane</keyword>
<dbReference type="Pfam" id="PF02518">
    <property type="entry name" value="HATPase_c"/>
    <property type="match status" value="1"/>
</dbReference>
<evidence type="ECO:0000259" key="3">
    <source>
        <dbReference type="PROSITE" id="PS50109"/>
    </source>
</evidence>
<dbReference type="Gene3D" id="3.30.565.10">
    <property type="entry name" value="Histidine kinase-like ATPase, C-terminal domain"/>
    <property type="match status" value="1"/>
</dbReference>
<evidence type="ECO:0000256" key="2">
    <source>
        <dbReference type="SAM" id="Phobius"/>
    </source>
</evidence>
<keyword evidence="2" id="KW-0472">Membrane</keyword>
<dbReference type="PANTHER" id="PTHR43547">
    <property type="entry name" value="TWO-COMPONENT HISTIDINE KINASE"/>
    <property type="match status" value="1"/>
</dbReference>
<evidence type="ECO:0000256" key="1">
    <source>
        <dbReference type="ARBA" id="ARBA00022553"/>
    </source>
</evidence>
<protein>
    <submittedName>
        <fullName evidence="4">Two-component system sensor histidine kinase</fullName>
    </submittedName>
</protein>
<dbReference type="SUPFAM" id="SSF55874">
    <property type="entry name" value="ATPase domain of HSP90 chaperone/DNA topoisomerase II/histidine kinase"/>
    <property type="match status" value="1"/>
</dbReference>
<keyword evidence="4" id="KW-0808">Transferase</keyword>
<gene>
    <name evidence="4" type="ORF">MNBD_ALPHA01-1050</name>
</gene>
<proteinExistence type="predicted"/>
<feature type="transmembrane region" description="Helical" evidence="2">
    <location>
        <begin position="73"/>
        <end position="92"/>
    </location>
</feature>
<feature type="transmembrane region" description="Helical" evidence="2">
    <location>
        <begin position="265"/>
        <end position="285"/>
    </location>
</feature>